<dbReference type="InterPro" id="IPR050922">
    <property type="entry name" value="LytR/CpsA/Psr_CW_biosynth"/>
</dbReference>
<gene>
    <name evidence="5" type="ORF">FE782_14675</name>
</gene>
<organism evidence="5 6">
    <name type="scientific">Paenibacillus antri</name>
    <dbReference type="NCBI Taxonomy" id="2582848"/>
    <lineage>
        <taxon>Bacteria</taxon>
        <taxon>Bacillati</taxon>
        <taxon>Bacillota</taxon>
        <taxon>Bacilli</taxon>
        <taxon>Bacillales</taxon>
        <taxon>Paenibacillaceae</taxon>
        <taxon>Paenibacillus</taxon>
    </lineage>
</organism>
<feature type="domain" description="Cell envelope-related transcriptional attenuator" evidence="4">
    <location>
        <begin position="91"/>
        <end position="240"/>
    </location>
</feature>
<evidence type="ECO:0000259" key="4">
    <source>
        <dbReference type="Pfam" id="PF03816"/>
    </source>
</evidence>
<proteinExistence type="inferred from homology"/>
<comment type="similarity">
    <text evidence="1">Belongs to the LytR/CpsA/Psr (LCP) family.</text>
</comment>
<dbReference type="NCBIfam" id="TIGR00350">
    <property type="entry name" value="lytR_cpsA_psr"/>
    <property type="match status" value="1"/>
</dbReference>
<protein>
    <submittedName>
        <fullName evidence="5">LytR family transcriptional regulator</fullName>
    </submittedName>
</protein>
<dbReference type="PANTHER" id="PTHR33392:SF6">
    <property type="entry name" value="POLYISOPRENYL-TEICHOIC ACID--PEPTIDOGLYCAN TEICHOIC ACID TRANSFERASE TAGU"/>
    <property type="match status" value="1"/>
</dbReference>
<dbReference type="Pfam" id="PF03816">
    <property type="entry name" value="LytR_cpsA_psr"/>
    <property type="match status" value="1"/>
</dbReference>
<accession>A0A5R9GDB0</accession>
<keyword evidence="6" id="KW-1185">Reference proteome</keyword>
<comment type="caution">
    <text evidence="5">The sequence shown here is derived from an EMBL/GenBank/DDBJ whole genome shotgun (WGS) entry which is preliminary data.</text>
</comment>
<evidence type="ECO:0000313" key="6">
    <source>
        <dbReference type="Proteomes" id="UP000309676"/>
    </source>
</evidence>
<dbReference type="Proteomes" id="UP000309676">
    <property type="component" value="Unassembled WGS sequence"/>
</dbReference>
<dbReference type="RefSeq" id="WP_138194970.1">
    <property type="nucleotide sequence ID" value="NZ_VCIW01000009.1"/>
</dbReference>
<evidence type="ECO:0000256" key="3">
    <source>
        <dbReference type="SAM" id="Phobius"/>
    </source>
</evidence>
<dbReference type="EMBL" id="VCIW01000009">
    <property type="protein sequence ID" value="TLS51358.1"/>
    <property type="molecule type" value="Genomic_DNA"/>
</dbReference>
<keyword evidence="3" id="KW-0812">Transmembrane</keyword>
<keyword evidence="3" id="KW-0472">Membrane</keyword>
<dbReference type="OrthoDB" id="9782542at2"/>
<dbReference type="Gene3D" id="3.40.630.190">
    <property type="entry name" value="LCP protein"/>
    <property type="match status" value="1"/>
</dbReference>
<dbReference type="AlphaFoldDB" id="A0A5R9GDB0"/>
<sequence>MTWLRTAAITIVVLTLGVIGYYGYSFYSFADDRPEDSRFKDFEEQKPSATSGTTNVEEVEYETPKWEGTDRVNVLLLGGDSRGLKKNEIPRSDTMMIASIDPVTKKAHLFSLLRDTYVRIPGHGSERINTAIVLGGPKLAMRAASELTGLNIQYYVYTDFEGFVHLIDEIGGIDFEVEKDMRYTSRADGPEYDIDLKAGMQHMDGRTALQYVRFRHDALSDFARTERQRNFMTAVAQKLQTTTSLLRLPRILAAIDPYIESNLSVTEMIKLGALGFEAKANEVAGVQLPPSNLLREESVGGASVLTVDPDDLQEFIAESFAKTAAPPVRDADPKDAALGGPDEGSDG</sequence>
<dbReference type="InterPro" id="IPR004474">
    <property type="entry name" value="LytR_CpsA_psr"/>
</dbReference>
<evidence type="ECO:0000256" key="2">
    <source>
        <dbReference type="SAM" id="MobiDB-lite"/>
    </source>
</evidence>
<keyword evidence="3" id="KW-1133">Transmembrane helix</keyword>
<feature type="region of interest" description="Disordered" evidence="2">
    <location>
        <begin position="323"/>
        <end position="347"/>
    </location>
</feature>
<dbReference type="PANTHER" id="PTHR33392">
    <property type="entry name" value="POLYISOPRENYL-TEICHOIC ACID--PEPTIDOGLYCAN TEICHOIC ACID TRANSFERASE TAGU"/>
    <property type="match status" value="1"/>
</dbReference>
<reference evidence="5 6" key="1">
    <citation type="submission" date="2019-05" db="EMBL/GenBank/DDBJ databases">
        <authorList>
            <person name="Narsing Rao M.P."/>
            <person name="Li W.J."/>
        </authorList>
    </citation>
    <scope>NUCLEOTIDE SEQUENCE [LARGE SCALE GENOMIC DNA]</scope>
    <source>
        <strain evidence="5 6">SYSU_K30003</strain>
    </source>
</reference>
<name>A0A5R9GDB0_9BACL</name>
<evidence type="ECO:0000256" key="1">
    <source>
        <dbReference type="ARBA" id="ARBA00006068"/>
    </source>
</evidence>
<evidence type="ECO:0000313" key="5">
    <source>
        <dbReference type="EMBL" id="TLS51358.1"/>
    </source>
</evidence>
<feature type="transmembrane region" description="Helical" evidence="3">
    <location>
        <begin position="6"/>
        <end position="30"/>
    </location>
</feature>